<evidence type="ECO:0000259" key="1">
    <source>
        <dbReference type="Pfam" id="PF05050"/>
    </source>
</evidence>
<name>A0A238JUH0_9RHOB</name>
<evidence type="ECO:0000313" key="2">
    <source>
        <dbReference type="EMBL" id="SMX34280.1"/>
    </source>
</evidence>
<dbReference type="Pfam" id="PF05050">
    <property type="entry name" value="Methyltransf_21"/>
    <property type="match status" value="1"/>
</dbReference>
<dbReference type="PANTHER" id="PTHR34203">
    <property type="entry name" value="METHYLTRANSFERASE, FKBM FAMILY PROTEIN"/>
    <property type="match status" value="1"/>
</dbReference>
<proteinExistence type="predicted"/>
<dbReference type="InterPro" id="IPR052514">
    <property type="entry name" value="SAM-dependent_MTase"/>
</dbReference>
<dbReference type="SUPFAM" id="SSF53335">
    <property type="entry name" value="S-adenosyl-L-methionine-dependent methyltransferases"/>
    <property type="match status" value="1"/>
</dbReference>
<sequence length="229" mass="25226">MPDTVEQVDFIKSRGILFPDDPTIITRKRRRLLRQNTYEQKETEAVLRNIQASDTVIELGAGMGYMSSFVAARLGVRNVHAFEANPRLIPYIKAVHAQNGLERIKVYNAVLGPRKGKAKFYVRDDFVASSLSKDAAGGVTSVESIPVMNAQKTFDEIQPTALICDIEGAEADLLKKIDLSCLRCAVIELHPQWIGQEGVQAVFDAMAAGGLTYSPRASEGKVVTFLKGW</sequence>
<evidence type="ECO:0000313" key="3">
    <source>
        <dbReference type="Proteomes" id="UP000202922"/>
    </source>
</evidence>
<dbReference type="InterPro" id="IPR029063">
    <property type="entry name" value="SAM-dependent_MTases_sf"/>
</dbReference>
<dbReference type="CDD" id="cd02440">
    <property type="entry name" value="AdoMet_MTases"/>
    <property type="match status" value="1"/>
</dbReference>
<feature type="domain" description="Methyltransferase FkbM" evidence="1">
    <location>
        <begin position="63"/>
        <end position="198"/>
    </location>
</feature>
<organism evidence="2 3">
    <name type="scientific">Actibacterium lipolyticum</name>
    <dbReference type="NCBI Taxonomy" id="1524263"/>
    <lineage>
        <taxon>Bacteria</taxon>
        <taxon>Pseudomonadati</taxon>
        <taxon>Pseudomonadota</taxon>
        <taxon>Alphaproteobacteria</taxon>
        <taxon>Rhodobacterales</taxon>
        <taxon>Roseobacteraceae</taxon>
        <taxon>Actibacterium</taxon>
    </lineage>
</organism>
<dbReference type="NCBIfam" id="TIGR01444">
    <property type="entry name" value="fkbM_fam"/>
    <property type="match status" value="1"/>
</dbReference>
<dbReference type="Gene3D" id="3.40.50.150">
    <property type="entry name" value="Vaccinia Virus protein VP39"/>
    <property type="match status" value="1"/>
</dbReference>
<dbReference type="InterPro" id="IPR006342">
    <property type="entry name" value="FkbM_mtfrase"/>
</dbReference>
<accession>A0A238JUH0</accession>
<protein>
    <recommendedName>
        <fullName evidence="1">Methyltransferase FkbM domain-containing protein</fullName>
    </recommendedName>
</protein>
<dbReference type="EMBL" id="FXYE01000001">
    <property type="protein sequence ID" value="SMX34280.1"/>
    <property type="molecule type" value="Genomic_DNA"/>
</dbReference>
<dbReference type="PANTHER" id="PTHR34203:SF15">
    <property type="entry name" value="SLL1173 PROTEIN"/>
    <property type="match status" value="1"/>
</dbReference>
<keyword evidence="3" id="KW-1185">Reference proteome</keyword>
<dbReference type="AlphaFoldDB" id="A0A238JUH0"/>
<dbReference type="Proteomes" id="UP000202922">
    <property type="component" value="Unassembled WGS sequence"/>
</dbReference>
<gene>
    <name evidence="2" type="ORF">COL8621_01238</name>
</gene>
<dbReference type="OrthoDB" id="456767at2"/>
<reference evidence="3" key="1">
    <citation type="submission" date="2017-05" db="EMBL/GenBank/DDBJ databases">
        <authorList>
            <person name="Rodrigo-Torres L."/>
            <person name="Arahal R. D."/>
            <person name="Lucena T."/>
        </authorList>
    </citation>
    <scope>NUCLEOTIDE SEQUENCE [LARGE SCALE GENOMIC DNA]</scope>
    <source>
        <strain evidence="3">CECT 8621</strain>
    </source>
</reference>
<dbReference type="RefSeq" id="WP_093966378.1">
    <property type="nucleotide sequence ID" value="NZ_FXYE01000001.1"/>
</dbReference>